<name>A0A0B6YSD8_9EUPU</name>
<keyword evidence="5 11" id="KW-0863">Zinc-finger</keyword>
<evidence type="ECO:0000256" key="5">
    <source>
        <dbReference type="ARBA" id="ARBA00022771"/>
    </source>
</evidence>
<dbReference type="InterPro" id="IPR001841">
    <property type="entry name" value="Znf_RING"/>
</dbReference>
<sequence>TSDPVPYSFMMSSGYTRQTDNMIEGIGNEVLVAVIACVGGLLGILYLLTRSRRQGIHPDSIANVASTRDVLQNESEGTRGTRRQRATQANNGEVTCPICLGSTVFAVETNCGHLFCGHCIITYWQHQTWMGAVRCPSCRTQVSLLLLNFTLQEHIDESDERREVIDKVYQYNRRFSGEPRTLREHLQDLPTLLRHAFHEFFSVNGLMWMFRLRIAILVLAVLLYLISPLDILPEGAIGIVGFLDDIFIILLAAIYISMLYRQVVAMRAT</sequence>
<keyword evidence="7 12" id="KW-1133">Transmembrane helix</keyword>
<evidence type="ECO:0000313" key="14">
    <source>
        <dbReference type="EMBL" id="CEK58415.1"/>
    </source>
</evidence>
<dbReference type="Pfam" id="PF00097">
    <property type="entry name" value="zf-C3HC4"/>
    <property type="match status" value="1"/>
</dbReference>
<evidence type="ECO:0000256" key="7">
    <source>
        <dbReference type="ARBA" id="ARBA00022989"/>
    </source>
</evidence>
<dbReference type="InterPro" id="IPR013083">
    <property type="entry name" value="Znf_RING/FYVE/PHD"/>
</dbReference>
<evidence type="ECO:0000256" key="8">
    <source>
        <dbReference type="ARBA" id="ARBA00023136"/>
    </source>
</evidence>
<dbReference type="SMART" id="SM00184">
    <property type="entry name" value="RING"/>
    <property type="match status" value="1"/>
</dbReference>
<dbReference type="InterPro" id="IPR010652">
    <property type="entry name" value="DUF1232"/>
</dbReference>
<gene>
    <name evidence="14" type="primary">ORF33002</name>
</gene>
<keyword evidence="6" id="KW-0862">Zinc</keyword>
<keyword evidence="8 12" id="KW-0472">Membrane</keyword>
<evidence type="ECO:0000256" key="1">
    <source>
        <dbReference type="ARBA" id="ARBA00004127"/>
    </source>
</evidence>
<dbReference type="EMBL" id="HACG01011550">
    <property type="protein sequence ID" value="CEK58415.1"/>
    <property type="molecule type" value="Transcribed_RNA"/>
</dbReference>
<evidence type="ECO:0000256" key="6">
    <source>
        <dbReference type="ARBA" id="ARBA00022833"/>
    </source>
</evidence>
<dbReference type="GO" id="GO:0012505">
    <property type="term" value="C:endomembrane system"/>
    <property type="evidence" value="ECO:0007669"/>
    <property type="project" value="UniProtKB-SubCell"/>
</dbReference>
<dbReference type="InterPro" id="IPR018957">
    <property type="entry name" value="Znf_C3HC4_RING-type"/>
</dbReference>
<dbReference type="PANTHER" id="PTHR22894">
    <property type="entry name" value="RING-TYPE DOMAIN-CONTAINING PROTEIN"/>
    <property type="match status" value="1"/>
</dbReference>
<dbReference type="CDD" id="cd16553">
    <property type="entry name" value="RING-HC_RNF170"/>
    <property type="match status" value="1"/>
</dbReference>
<feature type="non-terminal residue" evidence="14">
    <location>
        <position position="1"/>
    </location>
</feature>
<dbReference type="InterPro" id="IPR038896">
    <property type="entry name" value="RNF170"/>
</dbReference>
<dbReference type="SUPFAM" id="SSF57850">
    <property type="entry name" value="RING/U-box"/>
    <property type="match status" value="1"/>
</dbReference>
<dbReference type="UniPathway" id="UPA00143"/>
<evidence type="ECO:0000256" key="2">
    <source>
        <dbReference type="ARBA" id="ARBA00014068"/>
    </source>
</evidence>
<feature type="domain" description="RING-type" evidence="13">
    <location>
        <begin position="96"/>
        <end position="139"/>
    </location>
</feature>
<dbReference type="Pfam" id="PF06803">
    <property type="entry name" value="DUF1232"/>
    <property type="match status" value="1"/>
</dbReference>
<dbReference type="GO" id="GO:0016567">
    <property type="term" value="P:protein ubiquitination"/>
    <property type="evidence" value="ECO:0007669"/>
    <property type="project" value="UniProtKB-UniPathway"/>
</dbReference>
<dbReference type="PROSITE" id="PS00518">
    <property type="entry name" value="ZF_RING_1"/>
    <property type="match status" value="1"/>
</dbReference>
<evidence type="ECO:0000256" key="10">
    <source>
        <dbReference type="ARBA" id="ARBA00031107"/>
    </source>
</evidence>
<proteinExistence type="predicted"/>
<feature type="transmembrane region" description="Helical" evidence="12">
    <location>
        <begin position="210"/>
        <end position="229"/>
    </location>
</feature>
<reference evidence="14" key="1">
    <citation type="submission" date="2014-12" db="EMBL/GenBank/DDBJ databases">
        <title>Insight into the proteome of Arion vulgaris.</title>
        <authorList>
            <person name="Aradska J."/>
            <person name="Bulat T."/>
            <person name="Smidak R."/>
            <person name="Sarate P."/>
            <person name="Gangsoo J."/>
            <person name="Sialana F."/>
            <person name="Bilban M."/>
            <person name="Lubec G."/>
        </authorList>
    </citation>
    <scope>NUCLEOTIDE SEQUENCE</scope>
    <source>
        <tissue evidence="14">Skin</tissue>
    </source>
</reference>
<feature type="transmembrane region" description="Helical" evidence="12">
    <location>
        <begin position="235"/>
        <end position="260"/>
    </location>
</feature>
<dbReference type="PANTHER" id="PTHR22894:SF5">
    <property type="entry name" value="RING-TYPE DOMAIN-CONTAINING PROTEIN"/>
    <property type="match status" value="1"/>
</dbReference>
<evidence type="ECO:0000259" key="13">
    <source>
        <dbReference type="PROSITE" id="PS50089"/>
    </source>
</evidence>
<dbReference type="GO" id="GO:0061630">
    <property type="term" value="F:ubiquitin protein ligase activity"/>
    <property type="evidence" value="ECO:0007669"/>
    <property type="project" value="InterPro"/>
</dbReference>
<evidence type="ECO:0000256" key="3">
    <source>
        <dbReference type="ARBA" id="ARBA00022692"/>
    </source>
</evidence>
<evidence type="ECO:0000256" key="12">
    <source>
        <dbReference type="SAM" id="Phobius"/>
    </source>
</evidence>
<dbReference type="PROSITE" id="PS50089">
    <property type="entry name" value="ZF_RING_2"/>
    <property type="match status" value="1"/>
</dbReference>
<feature type="transmembrane region" description="Helical" evidence="12">
    <location>
        <begin position="30"/>
        <end position="48"/>
    </location>
</feature>
<protein>
    <recommendedName>
        <fullName evidence="2">E3 ubiquitin-protein ligase RNF170</fullName>
    </recommendedName>
    <alternativeName>
        <fullName evidence="10">RING finger protein 170</fullName>
    </alternativeName>
    <alternativeName>
        <fullName evidence="9">RING-type E3 ubiquitin transferase RNF170</fullName>
    </alternativeName>
</protein>
<dbReference type="AlphaFoldDB" id="A0A0B6YSD8"/>
<dbReference type="Gene3D" id="3.30.40.10">
    <property type="entry name" value="Zinc/RING finger domain, C3HC4 (zinc finger)"/>
    <property type="match status" value="1"/>
</dbReference>
<comment type="subcellular location">
    <subcellularLocation>
        <location evidence="1">Endomembrane system</location>
        <topology evidence="1">Multi-pass membrane protein</topology>
    </subcellularLocation>
</comment>
<keyword evidence="4" id="KW-0479">Metal-binding</keyword>
<evidence type="ECO:0000256" key="4">
    <source>
        <dbReference type="ARBA" id="ARBA00022723"/>
    </source>
</evidence>
<organism evidence="14">
    <name type="scientific">Arion vulgaris</name>
    <dbReference type="NCBI Taxonomy" id="1028688"/>
    <lineage>
        <taxon>Eukaryota</taxon>
        <taxon>Metazoa</taxon>
        <taxon>Spiralia</taxon>
        <taxon>Lophotrochozoa</taxon>
        <taxon>Mollusca</taxon>
        <taxon>Gastropoda</taxon>
        <taxon>Heterobranchia</taxon>
        <taxon>Euthyneura</taxon>
        <taxon>Panpulmonata</taxon>
        <taxon>Eupulmonata</taxon>
        <taxon>Stylommatophora</taxon>
        <taxon>Helicina</taxon>
        <taxon>Arionoidea</taxon>
        <taxon>Arionidae</taxon>
        <taxon>Arion</taxon>
    </lineage>
</organism>
<accession>A0A0B6YSD8</accession>
<keyword evidence="3 12" id="KW-0812">Transmembrane</keyword>
<dbReference type="GO" id="GO:0008270">
    <property type="term" value="F:zinc ion binding"/>
    <property type="evidence" value="ECO:0007669"/>
    <property type="project" value="UniProtKB-KW"/>
</dbReference>
<evidence type="ECO:0000256" key="9">
    <source>
        <dbReference type="ARBA" id="ARBA00030110"/>
    </source>
</evidence>
<dbReference type="InterPro" id="IPR017907">
    <property type="entry name" value="Znf_RING_CS"/>
</dbReference>
<evidence type="ECO:0000256" key="11">
    <source>
        <dbReference type="PROSITE-ProRule" id="PRU00175"/>
    </source>
</evidence>